<dbReference type="InterPro" id="IPR027417">
    <property type="entry name" value="P-loop_NTPase"/>
</dbReference>
<dbReference type="SUPFAM" id="SSF52540">
    <property type="entry name" value="P-loop containing nucleoside triphosphate hydrolases"/>
    <property type="match status" value="1"/>
</dbReference>
<dbReference type="Gene3D" id="3.40.50.300">
    <property type="entry name" value="P-loop containing nucleotide triphosphate hydrolases"/>
    <property type="match status" value="1"/>
</dbReference>
<dbReference type="PATRIC" id="fig|1096930.3.peg.1267"/>
<feature type="compositionally biased region" description="Polar residues" evidence="1">
    <location>
        <begin position="16"/>
        <end position="25"/>
    </location>
</feature>
<feature type="region of interest" description="Disordered" evidence="1">
    <location>
        <begin position="1"/>
        <end position="25"/>
    </location>
</feature>
<dbReference type="Proteomes" id="UP000015527">
    <property type="component" value="Unassembled WGS sequence"/>
</dbReference>
<accession>T0HN81</accession>
<comment type="caution">
    <text evidence="2">The sequence shown here is derived from an EMBL/GenBank/DDBJ whole genome shotgun (WGS) entry which is preliminary data.</text>
</comment>
<feature type="region of interest" description="Disordered" evidence="1">
    <location>
        <begin position="497"/>
        <end position="517"/>
    </location>
</feature>
<sequence length="526" mass="56909">MNPSPANGEAMPKISDTGTSRAPSTATIAITPNETDMATSMQIVGFEPDTDIPGAFVIPAGVLVLEWPPDTDGGLPLHLPGPPVLITDTEGSRYYVYRIAPGFQPINTAQLPHGRILRAGDRLPIRPDVSIKRKVQSPADIPELLEGCHLIEPVPPEVVPSPLAPYSLRGKAQDFMDNVVMPQPLLGNICYSGQATVWYAPPNAGKTLLVMSLLNEAVQDKRVQPGNVYYINADDSSAGFATKMALMDELKVHTLAPGHQGFETGELIKQLKRMAETATAKGVFIVVDTLKKFVDLMHKAQASEFGDACRRFVMAGGSILALAHTNKNASVKGRLVYAGTADLIQDFDAVYVMTPAEDAPDSTDRLVGIRAEKRRGCGAEECGFRYTRENDISYEQRMLSVQMLDASWESAFERDEAEQTEAKVIEAIKDVIGQGVNQKMKLSKTVAKRLNVSARQVVRILEKGTGTDPGQHHWTLEIVARGANAFTVLEPEPLEVSDEHSSISRFQAPAGATGDVPGCESEILAA</sequence>
<gene>
    <name evidence="2" type="ORF">L284_06400</name>
</gene>
<evidence type="ECO:0000256" key="1">
    <source>
        <dbReference type="SAM" id="MobiDB-lite"/>
    </source>
</evidence>
<dbReference type="AlphaFoldDB" id="T0HN81"/>
<evidence type="ECO:0000313" key="3">
    <source>
        <dbReference type="Proteomes" id="UP000015527"/>
    </source>
</evidence>
<reference evidence="2 3" key="1">
    <citation type="journal article" date="2013" name="Genome Announc.">
        <title>Genome Sequence of Novosphingobium lindaniclasticum LE124T, Isolated from a Hexachlorocyclohexane Dumpsite.</title>
        <authorList>
            <person name="Saxena A."/>
            <person name="Nayyar N."/>
            <person name="Sangwan N."/>
            <person name="Kumari R."/>
            <person name="Khurana J.P."/>
            <person name="Lal R."/>
        </authorList>
    </citation>
    <scope>NUCLEOTIDE SEQUENCE [LARGE SCALE GENOMIC DNA]</scope>
    <source>
        <strain evidence="2 3">LE124</strain>
    </source>
</reference>
<proteinExistence type="predicted"/>
<keyword evidence="3" id="KW-1185">Reference proteome</keyword>
<organism evidence="2 3">
    <name type="scientific">Novosphingobium lindaniclasticum LE124</name>
    <dbReference type="NCBI Taxonomy" id="1096930"/>
    <lineage>
        <taxon>Bacteria</taxon>
        <taxon>Pseudomonadati</taxon>
        <taxon>Pseudomonadota</taxon>
        <taxon>Alphaproteobacteria</taxon>
        <taxon>Sphingomonadales</taxon>
        <taxon>Sphingomonadaceae</taxon>
        <taxon>Novosphingobium</taxon>
    </lineage>
</organism>
<dbReference type="EMBL" id="ATHL01000050">
    <property type="protein sequence ID" value="EQB17806.1"/>
    <property type="molecule type" value="Genomic_DNA"/>
</dbReference>
<dbReference type="Pfam" id="PF13481">
    <property type="entry name" value="AAA_25"/>
    <property type="match status" value="1"/>
</dbReference>
<dbReference type="RefSeq" id="WP_021233232.1">
    <property type="nucleotide sequence ID" value="NZ_ATHL01000050.1"/>
</dbReference>
<dbReference type="eggNOG" id="COG0467">
    <property type="taxonomic scope" value="Bacteria"/>
</dbReference>
<name>T0HN81_9SPHN</name>
<dbReference type="OrthoDB" id="784829at2"/>
<evidence type="ECO:0000313" key="2">
    <source>
        <dbReference type="EMBL" id="EQB17806.1"/>
    </source>
</evidence>
<protein>
    <submittedName>
        <fullName evidence="2">Uncharacterized protein</fullName>
    </submittedName>
</protein>